<name>A0A482IY40_9BURK</name>
<dbReference type="InterPro" id="IPR007325">
    <property type="entry name" value="KFase/CYL"/>
</dbReference>
<sequence>MTTSRWKQRPAASNWGDFGPDDQLGSLNYITPDVVRKAVREVRTGQSLCLSLPLDYPGGNVLNPRRHPPRLRPTERDGRLVYNLPLSTSAHEHTDVLCDDSVLLHTQYSTQWDSFAHVGHRFDVQGDGNPVAVYYNGFRAGVDVVGPGDPEGRPMGAHRLGIETFAVKAIQSRGVLVDLLASCGRERVYVGYDHLMRAMDAARVEVEPGDILCLYTGFADMLLEMERQPDPHLLERSCAVLDGRDARLQQWIVDQRIAALCADNYAVEGIPATAASMPCARLPLHELCLFRYGIPLGELWYLAELGAALKAEGRTRFLLTAPPLRLPGAVGSPVTPVATI</sequence>
<dbReference type="GO" id="GO:0004061">
    <property type="term" value="F:arylformamidase activity"/>
    <property type="evidence" value="ECO:0007669"/>
    <property type="project" value="InterPro"/>
</dbReference>
<dbReference type="EMBL" id="CP037901">
    <property type="protein sequence ID" value="QBP12876.1"/>
    <property type="molecule type" value="Genomic_DNA"/>
</dbReference>
<accession>A0A482IY40</accession>
<dbReference type="AlphaFoldDB" id="A0A482IY40"/>
<protein>
    <submittedName>
        <fullName evidence="1">Cyclase family protein</fullName>
    </submittedName>
</protein>
<dbReference type="OrthoDB" id="7067800at2"/>
<dbReference type="GO" id="GO:0019441">
    <property type="term" value="P:L-tryptophan catabolic process to kynurenine"/>
    <property type="evidence" value="ECO:0007669"/>
    <property type="project" value="InterPro"/>
</dbReference>
<dbReference type="RefSeq" id="WP_017512129.1">
    <property type="nucleotide sequence ID" value="NZ_CP037901.1"/>
</dbReference>
<evidence type="ECO:0000313" key="2">
    <source>
        <dbReference type="Proteomes" id="UP000253772"/>
    </source>
</evidence>
<dbReference type="Proteomes" id="UP000253772">
    <property type="component" value="Chromosome c2"/>
</dbReference>
<dbReference type="Pfam" id="PF04199">
    <property type="entry name" value="Cyclase"/>
    <property type="match status" value="1"/>
</dbReference>
<organism evidence="1 2">
    <name type="scientific">Cupriavidus metallidurans</name>
    <dbReference type="NCBI Taxonomy" id="119219"/>
    <lineage>
        <taxon>Bacteria</taxon>
        <taxon>Pseudomonadati</taxon>
        <taxon>Pseudomonadota</taxon>
        <taxon>Betaproteobacteria</taxon>
        <taxon>Burkholderiales</taxon>
        <taxon>Burkholderiaceae</taxon>
        <taxon>Cupriavidus</taxon>
    </lineage>
</organism>
<dbReference type="PANTHER" id="PTHR34861:SF10">
    <property type="entry name" value="CYCLASE"/>
    <property type="match status" value="1"/>
</dbReference>
<gene>
    <name evidence="1" type="ORF">DDF84_024745</name>
</gene>
<dbReference type="Gene3D" id="3.50.30.50">
    <property type="entry name" value="Putative cyclase"/>
    <property type="match status" value="1"/>
</dbReference>
<reference evidence="1 2" key="1">
    <citation type="submission" date="2019-03" db="EMBL/GenBank/DDBJ databases">
        <title>Comparative insights into the high quality Complete genome sequence of highly metal resistant Cupriavidus metallidurans strain BS1 isolated from a gold-copper mine.</title>
        <authorList>
            <person name="Mazhar H.S."/>
            <person name="Rensing C."/>
        </authorList>
    </citation>
    <scope>NUCLEOTIDE SEQUENCE [LARGE SCALE GENOMIC DNA]</scope>
    <source>
        <strain evidence="1 2">BS1</strain>
    </source>
</reference>
<dbReference type="SUPFAM" id="SSF102198">
    <property type="entry name" value="Putative cyclase"/>
    <property type="match status" value="1"/>
</dbReference>
<dbReference type="InterPro" id="IPR037175">
    <property type="entry name" value="KFase_sf"/>
</dbReference>
<evidence type="ECO:0000313" key="1">
    <source>
        <dbReference type="EMBL" id="QBP12876.1"/>
    </source>
</evidence>
<proteinExistence type="predicted"/>
<dbReference type="PANTHER" id="PTHR34861">
    <property type="match status" value="1"/>
</dbReference>